<keyword evidence="2" id="KW-0813">Transport</keyword>
<evidence type="ECO:0000313" key="8">
    <source>
        <dbReference type="Proteomes" id="UP000006729"/>
    </source>
</evidence>
<accession>A0A3N7GZT1</accession>
<sequence length="510" mass="59033">MGVLRNSPKASPIKKSATLQHLFDLEANNSNGTKIYSPKSSKQSITESEYGEILSIISHCCSIFTFTDPLESPSEQDVKRLKLFQLLSFMKKPKKPLPEEIIRPLVSMLSANLFRPLPPSAKRTVVCELPEDEDLVSTLSPAWPHLQVVYDILLRLVLSIDPKVLRGYVDERFLVNLLSVFQTEDRRERDNLKNVYHRIYSKFTFYRAIMRKSMKDVFLHYVFESEKHSGIGELLEIWGSIINGFTVPLKEEHKLFLMRVLIPLHKAKGMPVYHRQLAYCVNQFVQKEPMLGGTVVRGILKYWPATNCQKEVLLIDELEELVENIDPDHYRKLALLICTQISRCLNSLNSQVAERAIYVWNNEQFVKMASSMMEEVFPVVVESVEKNLKWHWSKSVKQLTENVKTMIEEMDPNLYDKCLEEIAHKEYLAGQEDIKRKENWEREKIEKETNTGETMAIVSGLPKQFSGLVFPHDYKLPFGIQRCSNEVKFSDHGAVQLEFRRVNLPFASSF</sequence>
<keyword evidence="3" id="KW-0812">Transmembrane</keyword>
<dbReference type="InterPro" id="IPR020846">
    <property type="entry name" value="MFS_dom"/>
</dbReference>
<dbReference type="InterPro" id="IPR036259">
    <property type="entry name" value="MFS_trans_sf"/>
</dbReference>
<protein>
    <recommendedName>
        <fullName evidence="6">Major facilitator superfamily (MFS) profile domain-containing protein</fullName>
    </recommendedName>
</protein>
<dbReference type="PANTHER" id="PTHR23504">
    <property type="entry name" value="MAJOR FACILITATOR SUPERFAMILY DOMAIN-CONTAINING PROTEIN 10"/>
    <property type="match status" value="1"/>
</dbReference>
<keyword evidence="8" id="KW-1185">Reference proteome</keyword>
<evidence type="ECO:0000256" key="5">
    <source>
        <dbReference type="ARBA" id="ARBA00023136"/>
    </source>
</evidence>
<organism evidence="7 8">
    <name type="scientific">Populus trichocarpa</name>
    <name type="common">Western balsam poplar</name>
    <name type="synonym">Populus balsamifera subsp. trichocarpa</name>
    <dbReference type="NCBI Taxonomy" id="3694"/>
    <lineage>
        <taxon>Eukaryota</taxon>
        <taxon>Viridiplantae</taxon>
        <taxon>Streptophyta</taxon>
        <taxon>Embryophyta</taxon>
        <taxon>Tracheophyta</taxon>
        <taxon>Spermatophyta</taxon>
        <taxon>Magnoliopsida</taxon>
        <taxon>eudicotyledons</taxon>
        <taxon>Gunneridae</taxon>
        <taxon>Pentapetalae</taxon>
        <taxon>rosids</taxon>
        <taxon>fabids</taxon>
        <taxon>Malpighiales</taxon>
        <taxon>Salicaceae</taxon>
        <taxon>Saliceae</taxon>
        <taxon>Populus</taxon>
    </lineage>
</organism>
<evidence type="ECO:0000256" key="3">
    <source>
        <dbReference type="ARBA" id="ARBA00022692"/>
    </source>
</evidence>
<evidence type="ECO:0000256" key="1">
    <source>
        <dbReference type="ARBA" id="ARBA00004141"/>
    </source>
</evidence>
<keyword evidence="5" id="KW-0472">Membrane</keyword>
<dbReference type="PANTHER" id="PTHR23504:SF95">
    <property type="entry name" value="MAJOR FACILITATOR SUPERFAMILY PROTEIN"/>
    <property type="match status" value="1"/>
</dbReference>
<proteinExistence type="predicted"/>
<name>A0A3N7GZT1_POPTR</name>
<dbReference type="SUPFAM" id="SSF103473">
    <property type="entry name" value="MFS general substrate transporter"/>
    <property type="match status" value="1"/>
</dbReference>
<dbReference type="InterPro" id="IPR011701">
    <property type="entry name" value="MFS"/>
</dbReference>
<evidence type="ECO:0000256" key="4">
    <source>
        <dbReference type="ARBA" id="ARBA00022989"/>
    </source>
</evidence>
<keyword evidence="4" id="KW-1133">Transmembrane helix</keyword>
<evidence type="ECO:0000256" key="2">
    <source>
        <dbReference type="ARBA" id="ARBA00022448"/>
    </source>
</evidence>
<gene>
    <name evidence="7" type="ORF">POPTR_009G138400v4</name>
</gene>
<comment type="caution">
    <text evidence="7">The sequence shown here is derived from an EMBL/GenBank/DDBJ whole genome shotgun (WGS) entry which is preliminary data.</text>
</comment>
<dbReference type="Gene3D" id="1.20.1250.20">
    <property type="entry name" value="MFS general substrate transporter like domains"/>
    <property type="match status" value="1"/>
</dbReference>
<evidence type="ECO:0000259" key="6">
    <source>
        <dbReference type="PROSITE" id="PS50850"/>
    </source>
</evidence>
<comment type="subcellular location">
    <subcellularLocation>
        <location evidence="1">Membrane</location>
        <topology evidence="1">Multi-pass membrane protein</topology>
    </subcellularLocation>
</comment>
<reference evidence="7 8" key="1">
    <citation type="journal article" date="2006" name="Science">
        <title>The genome of black cottonwood, Populus trichocarpa (Torr. &amp; Gray).</title>
        <authorList>
            <person name="Tuskan G.A."/>
            <person name="Difazio S."/>
            <person name="Jansson S."/>
            <person name="Bohlmann J."/>
            <person name="Grigoriev I."/>
            <person name="Hellsten U."/>
            <person name="Putnam N."/>
            <person name="Ralph S."/>
            <person name="Rombauts S."/>
            <person name="Salamov A."/>
            <person name="Schein J."/>
            <person name="Sterck L."/>
            <person name="Aerts A."/>
            <person name="Bhalerao R.R."/>
            <person name="Bhalerao R.P."/>
            <person name="Blaudez D."/>
            <person name="Boerjan W."/>
            <person name="Brun A."/>
            <person name="Brunner A."/>
            <person name="Busov V."/>
            <person name="Campbell M."/>
            <person name="Carlson J."/>
            <person name="Chalot M."/>
            <person name="Chapman J."/>
            <person name="Chen G.L."/>
            <person name="Cooper D."/>
            <person name="Coutinho P.M."/>
            <person name="Couturier J."/>
            <person name="Covert S."/>
            <person name="Cronk Q."/>
            <person name="Cunningham R."/>
            <person name="Davis J."/>
            <person name="Degroeve S."/>
            <person name="Dejardin A."/>
            <person name="Depamphilis C."/>
            <person name="Detter J."/>
            <person name="Dirks B."/>
            <person name="Dubchak I."/>
            <person name="Duplessis S."/>
            <person name="Ehlting J."/>
            <person name="Ellis B."/>
            <person name="Gendler K."/>
            <person name="Goodstein D."/>
            <person name="Gribskov M."/>
            <person name="Grimwood J."/>
            <person name="Groover A."/>
            <person name="Gunter L."/>
            <person name="Hamberger B."/>
            <person name="Heinze B."/>
            <person name="Helariutta Y."/>
            <person name="Henrissat B."/>
            <person name="Holligan D."/>
            <person name="Holt R."/>
            <person name="Huang W."/>
            <person name="Islam-Faridi N."/>
            <person name="Jones S."/>
            <person name="Jones-Rhoades M."/>
            <person name="Jorgensen R."/>
            <person name="Joshi C."/>
            <person name="Kangasjarvi J."/>
            <person name="Karlsson J."/>
            <person name="Kelleher C."/>
            <person name="Kirkpatrick R."/>
            <person name="Kirst M."/>
            <person name="Kohler A."/>
            <person name="Kalluri U."/>
            <person name="Larimer F."/>
            <person name="Leebens-Mack J."/>
            <person name="Leple J.C."/>
            <person name="Locascio P."/>
            <person name="Lou Y."/>
            <person name="Lucas S."/>
            <person name="Martin F."/>
            <person name="Montanini B."/>
            <person name="Napoli C."/>
            <person name="Nelson D.R."/>
            <person name="Nelson C."/>
            <person name="Nieminen K."/>
            <person name="Nilsson O."/>
            <person name="Pereda V."/>
            <person name="Peter G."/>
            <person name="Philippe R."/>
            <person name="Pilate G."/>
            <person name="Poliakov A."/>
            <person name="Razumovskaya J."/>
            <person name="Richardson P."/>
            <person name="Rinaldi C."/>
            <person name="Ritland K."/>
            <person name="Rouze P."/>
            <person name="Ryaboy D."/>
            <person name="Schmutz J."/>
            <person name="Schrader J."/>
            <person name="Segerman B."/>
            <person name="Shin H."/>
            <person name="Siddiqui A."/>
            <person name="Sterky F."/>
            <person name="Terry A."/>
            <person name="Tsai C.J."/>
            <person name="Uberbacher E."/>
            <person name="Unneberg P."/>
            <person name="Vahala J."/>
            <person name="Wall K."/>
            <person name="Wessler S."/>
            <person name="Yang G."/>
            <person name="Yin T."/>
            <person name="Douglas C."/>
            <person name="Marra M."/>
            <person name="Sandberg G."/>
            <person name="Van de Peer Y."/>
            <person name="Rokhsar D."/>
        </authorList>
    </citation>
    <scope>NUCLEOTIDE SEQUENCE [LARGE SCALE GENOMIC DNA]</scope>
    <source>
        <strain evidence="8">cv. Nisqually</strain>
    </source>
</reference>
<dbReference type="GO" id="GO:0016020">
    <property type="term" value="C:membrane"/>
    <property type="evidence" value="ECO:0007669"/>
    <property type="project" value="UniProtKB-SubCell"/>
</dbReference>
<dbReference type="GO" id="GO:0022857">
    <property type="term" value="F:transmembrane transporter activity"/>
    <property type="evidence" value="ECO:0007669"/>
    <property type="project" value="InterPro"/>
</dbReference>
<dbReference type="EMBL" id="CM009298">
    <property type="protein sequence ID" value="RQO95898.2"/>
    <property type="molecule type" value="Genomic_DNA"/>
</dbReference>
<dbReference type="Proteomes" id="UP000006729">
    <property type="component" value="Chromosome 9"/>
</dbReference>
<dbReference type="Pfam" id="PF07690">
    <property type="entry name" value="MFS_1"/>
    <property type="match status" value="1"/>
</dbReference>
<dbReference type="AlphaFoldDB" id="A0A3N7GZT1"/>
<dbReference type="CDD" id="cd17330">
    <property type="entry name" value="MFS_SLC46_TetA_like"/>
    <property type="match status" value="1"/>
</dbReference>
<dbReference type="PROSITE" id="PS50850">
    <property type="entry name" value="MFS"/>
    <property type="match status" value="1"/>
</dbReference>
<evidence type="ECO:0000313" key="7">
    <source>
        <dbReference type="EMBL" id="RQO95898.2"/>
    </source>
</evidence>
<dbReference type="SMR" id="A0A3N7GZT1"/>